<dbReference type="Gene3D" id="3.40.630.30">
    <property type="match status" value="1"/>
</dbReference>
<dbReference type="PROSITE" id="PS51186">
    <property type="entry name" value="GNAT"/>
    <property type="match status" value="1"/>
</dbReference>
<dbReference type="AlphaFoldDB" id="A0A0Q3VJE7"/>
<keyword evidence="3" id="KW-1185">Reference proteome</keyword>
<gene>
    <name evidence="2" type="ORF">AN957_21490</name>
</gene>
<evidence type="ECO:0000313" key="3">
    <source>
        <dbReference type="Proteomes" id="UP000050996"/>
    </source>
</evidence>
<dbReference type="GO" id="GO:0016747">
    <property type="term" value="F:acyltransferase activity, transferring groups other than amino-acyl groups"/>
    <property type="evidence" value="ECO:0007669"/>
    <property type="project" value="InterPro"/>
</dbReference>
<organism evidence="2 3">
    <name type="scientific">Cytobacillus solani</name>
    <dbReference type="NCBI Taxonomy" id="1637975"/>
    <lineage>
        <taxon>Bacteria</taxon>
        <taxon>Bacillati</taxon>
        <taxon>Bacillota</taxon>
        <taxon>Bacilli</taxon>
        <taxon>Bacillales</taxon>
        <taxon>Bacillaceae</taxon>
        <taxon>Cytobacillus</taxon>
    </lineage>
</organism>
<dbReference type="PATRIC" id="fig|1637975.4.peg.4282"/>
<dbReference type="CDD" id="cd04301">
    <property type="entry name" value="NAT_SF"/>
    <property type="match status" value="1"/>
</dbReference>
<dbReference type="SUPFAM" id="SSF55729">
    <property type="entry name" value="Acyl-CoA N-acyltransferases (Nat)"/>
    <property type="match status" value="1"/>
</dbReference>
<dbReference type="Proteomes" id="UP000050996">
    <property type="component" value="Unassembled WGS sequence"/>
</dbReference>
<dbReference type="Pfam" id="PF00583">
    <property type="entry name" value="Acetyltransf_1"/>
    <property type="match status" value="1"/>
</dbReference>
<keyword evidence="2" id="KW-0808">Transferase</keyword>
<accession>A0A0Q3VJE7</accession>
<comment type="caution">
    <text evidence="2">The sequence shown here is derived from an EMBL/GenBank/DDBJ whole genome shotgun (WGS) entry which is preliminary data.</text>
</comment>
<feature type="domain" description="N-acetyltransferase" evidence="1">
    <location>
        <begin position="135"/>
        <end position="264"/>
    </location>
</feature>
<reference evidence="2 3" key="1">
    <citation type="submission" date="2015-09" db="EMBL/GenBank/DDBJ databases">
        <title>Genome sequencing project for genomic taxonomy and phylogenomics of Bacillus-like bacteria.</title>
        <authorList>
            <person name="Liu B."/>
            <person name="Wang J."/>
            <person name="Zhu Y."/>
            <person name="Liu G."/>
            <person name="Chen Q."/>
            <person name="Chen Z."/>
            <person name="Lan J."/>
            <person name="Che J."/>
            <person name="Ge C."/>
            <person name="Shi H."/>
            <person name="Pan Z."/>
            <person name="Liu X."/>
        </authorList>
    </citation>
    <scope>NUCLEOTIDE SEQUENCE [LARGE SCALE GENOMIC DNA]</scope>
    <source>
        <strain evidence="2 3">FJAT-18043</strain>
    </source>
</reference>
<name>A0A0Q3VJE7_9BACI</name>
<dbReference type="STRING" id="1637975.AN957_21490"/>
<dbReference type="RefSeq" id="WP_053477413.1">
    <property type="nucleotide sequence ID" value="NZ_LJIX01000006.1"/>
</dbReference>
<evidence type="ECO:0000313" key="2">
    <source>
        <dbReference type="EMBL" id="KQL20919.1"/>
    </source>
</evidence>
<dbReference type="InterPro" id="IPR000182">
    <property type="entry name" value="GNAT_dom"/>
</dbReference>
<dbReference type="InterPro" id="IPR016181">
    <property type="entry name" value="Acyl_CoA_acyltransferase"/>
</dbReference>
<protein>
    <submittedName>
        <fullName evidence="2">GCN5 family acetyltransferase</fullName>
    </submittedName>
</protein>
<dbReference type="EMBL" id="LJIX01000006">
    <property type="protein sequence ID" value="KQL20919.1"/>
    <property type="molecule type" value="Genomic_DNA"/>
</dbReference>
<proteinExistence type="predicted"/>
<sequence length="264" mass="30186">MISHRLLTQEAIVQLIDQVDKDQHLLFYSYLTQRKEKAQFIGQYADNQLTAVLAYLRELSFPAFSFYRINHQEVFFPELIVFTRSTIKLDKNAICGIILCQRDLQLFQSFGLITGIPRRFFTMKHIDQSKLLESSMTQLVKENEFSKVIAFLQKGEMKFFTRSELERCPFLGIKDGGEFIAIGGFHFYDPQLVELGNIVTRPDHRGNGLAKLVTSELTHIGKQLSSDVYLGVLAENLPAVHIYESLGFQTTAELSIVDFTMSLS</sequence>
<evidence type="ECO:0000259" key="1">
    <source>
        <dbReference type="PROSITE" id="PS51186"/>
    </source>
</evidence>